<gene>
    <name evidence="2" type="primary">WBGene00283641</name>
</gene>
<proteinExistence type="predicted"/>
<protein>
    <submittedName>
        <fullName evidence="2">Uncharacterized protein</fullName>
    </submittedName>
</protein>
<keyword evidence="3" id="KW-1185">Reference proteome</keyword>
<feature type="region of interest" description="Disordered" evidence="1">
    <location>
        <begin position="1"/>
        <end position="62"/>
    </location>
</feature>
<feature type="compositionally biased region" description="Basic and acidic residues" evidence="1">
    <location>
        <begin position="1"/>
        <end position="40"/>
    </location>
</feature>
<sequence>MTKAHPIEKEATTTEKEEATKERNDLVTRLRRDTFGVCKDKKNKNTPQDEDSESDDDEVFQL</sequence>
<reference evidence="3" key="1">
    <citation type="journal article" date="2008" name="Nat. Genet.">
        <title>The Pristionchus pacificus genome provides a unique perspective on nematode lifestyle and parasitism.</title>
        <authorList>
            <person name="Dieterich C."/>
            <person name="Clifton S.W."/>
            <person name="Schuster L.N."/>
            <person name="Chinwalla A."/>
            <person name="Delehaunty K."/>
            <person name="Dinkelacker I."/>
            <person name="Fulton L."/>
            <person name="Fulton R."/>
            <person name="Godfrey J."/>
            <person name="Minx P."/>
            <person name="Mitreva M."/>
            <person name="Roeseler W."/>
            <person name="Tian H."/>
            <person name="Witte H."/>
            <person name="Yang S.P."/>
            <person name="Wilson R.K."/>
            <person name="Sommer R.J."/>
        </authorList>
    </citation>
    <scope>NUCLEOTIDE SEQUENCE [LARGE SCALE GENOMIC DNA]</scope>
    <source>
        <strain evidence="3">PS312</strain>
    </source>
</reference>
<name>A0A2A6BC79_PRIPA</name>
<accession>A0A2A6BC79</accession>
<evidence type="ECO:0000313" key="2">
    <source>
        <dbReference type="EnsemblMetazoa" id="PPA45272.1"/>
    </source>
</evidence>
<dbReference type="AlphaFoldDB" id="A0A2A6BC79"/>
<reference evidence="2" key="2">
    <citation type="submission" date="2022-06" db="UniProtKB">
        <authorList>
            <consortium name="EnsemblMetazoa"/>
        </authorList>
    </citation>
    <scope>IDENTIFICATION</scope>
    <source>
        <strain evidence="2">PS312</strain>
    </source>
</reference>
<evidence type="ECO:0000256" key="1">
    <source>
        <dbReference type="SAM" id="MobiDB-lite"/>
    </source>
</evidence>
<feature type="compositionally biased region" description="Acidic residues" evidence="1">
    <location>
        <begin position="48"/>
        <end position="62"/>
    </location>
</feature>
<accession>A0A8R1Z745</accession>
<dbReference type="EnsemblMetazoa" id="PPA45272.1">
    <property type="protein sequence ID" value="PPA45272.1"/>
    <property type="gene ID" value="WBGene00283641"/>
</dbReference>
<dbReference type="Proteomes" id="UP000005239">
    <property type="component" value="Unassembled WGS sequence"/>
</dbReference>
<evidence type="ECO:0000313" key="3">
    <source>
        <dbReference type="Proteomes" id="UP000005239"/>
    </source>
</evidence>
<organism evidence="2 3">
    <name type="scientific">Pristionchus pacificus</name>
    <name type="common">Parasitic nematode worm</name>
    <dbReference type="NCBI Taxonomy" id="54126"/>
    <lineage>
        <taxon>Eukaryota</taxon>
        <taxon>Metazoa</taxon>
        <taxon>Ecdysozoa</taxon>
        <taxon>Nematoda</taxon>
        <taxon>Chromadorea</taxon>
        <taxon>Rhabditida</taxon>
        <taxon>Rhabditina</taxon>
        <taxon>Diplogasteromorpha</taxon>
        <taxon>Diplogasteroidea</taxon>
        <taxon>Neodiplogasteridae</taxon>
        <taxon>Pristionchus</taxon>
    </lineage>
</organism>